<evidence type="ECO:0000313" key="1">
    <source>
        <dbReference type="EMBL" id="KAI8526695.1"/>
    </source>
</evidence>
<reference evidence="1" key="1">
    <citation type="submission" date="2022-02" db="EMBL/GenBank/DDBJ databases">
        <title>Plant Genome Project.</title>
        <authorList>
            <person name="Zhang R.-G."/>
        </authorList>
    </citation>
    <scope>NUCLEOTIDE SEQUENCE</scope>
    <source>
        <strain evidence="1">AT1</strain>
    </source>
</reference>
<evidence type="ECO:0000313" key="2">
    <source>
        <dbReference type="Proteomes" id="UP001062846"/>
    </source>
</evidence>
<sequence>MFPVPMFPFFYLPLLEDIDKINGYAWGASLLVNSQVLICKVVNPEPAQTDRSNKYHRPAKLGKSRTVLLSFEKAVYHQPDLSPRQFGLGNEFVCKLSTYLIEIKLCERSGKSSKDWSSWGAYKLCDEEWRKRYNLLIEVGEEAVTHQPSKNQGAESPRRSYDTVICESPYEHFYEPSEGSRKLLHFVILRAFGPVCCIFETALCAIWLYVLSELIDFHLLVIPSPTQQHAGNDCNHRTGLNSGRSLENASSMALVEFPFSF</sequence>
<keyword evidence="2" id="KW-1185">Reference proteome</keyword>
<dbReference type="EMBL" id="CM046399">
    <property type="protein sequence ID" value="KAI8526695.1"/>
    <property type="molecule type" value="Genomic_DNA"/>
</dbReference>
<protein>
    <submittedName>
        <fullName evidence="1">Uncharacterized protein</fullName>
    </submittedName>
</protein>
<name>A0ACC0LDP1_RHOML</name>
<accession>A0ACC0LDP1</accession>
<organism evidence="1 2">
    <name type="scientific">Rhododendron molle</name>
    <name type="common">Chinese azalea</name>
    <name type="synonym">Azalea mollis</name>
    <dbReference type="NCBI Taxonomy" id="49168"/>
    <lineage>
        <taxon>Eukaryota</taxon>
        <taxon>Viridiplantae</taxon>
        <taxon>Streptophyta</taxon>
        <taxon>Embryophyta</taxon>
        <taxon>Tracheophyta</taxon>
        <taxon>Spermatophyta</taxon>
        <taxon>Magnoliopsida</taxon>
        <taxon>eudicotyledons</taxon>
        <taxon>Gunneridae</taxon>
        <taxon>Pentapetalae</taxon>
        <taxon>asterids</taxon>
        <taxon>Ericales</taxon>
        <taxon>Ericaceae</taxon>
        <taxon>Ericoideae</taxon>
        <taxon>Rhodoreae</taxon>
        <taxon>Rhododendron</taxon>
    </lineage>
</organism>
<proteinExistence type="predicted"/>
<dbReference type="Proteomes" id="UP001062846">
    <property type="component" value="Chromosome 12"/>
</dbReference>
<gene>
    <name evidence="1" type="ORF">RHMOL_Rhmol12G0015600</name>
</gene>
<comment type="caution">
    <text evidence="1">The sequence shown here is derived from an EMBL/GenBank/DDBJ whole genome shotgun (WGS) entry which is preliminary data.</text>
</comment>